<dbReference type="OrthoDB" id="942214at2"/>
<feature type="signal peptide" evidence="4">
    <location>
        <begin position="1"/>
        <end position="19"/>
    </location>
</feature>
<keyword evidence="3" id="KW-0812">Transmembrane</keyword>
<dbReference type="RefSeq" id="WP_104712963.1">
    <property type="nucleotide sequence ID" value="NZ_PTRA01000001.1"/>
</dbReference>
<dbReference type="EMBL" id="PTRA01000001">
    <property type="protein sequence ID" value="PQA60554.1"/>
    <property type="molecule type" value="Genomic_DNA"/>
</dbReference>
<evidence type="ECO:0000313" key="6">
    <source>
        <dbReference type="Proteomes" id="UP000239590"/>
    </source>
</evidence>
<dbReference type="AlphaFoldDB" id="A0A2S7IS78"/>
<evidence type="ECO:0000313" key="5">
    <source>
        <dbReference type="EMBL" id="PQA60554.1"/>
    </source>
</evidence>
<proteinExistence type="predicted"/>
<evidence type="ECO:0000256" key="4">
    <source>
        <dbReference type="SAM" id="SignalP"/>
    </source>
</evidence>
<feature type="compositionally biased region" description="Pro residues" evidence="2">
    <location>
        <begin position="284"/>
        <end position="303"/>
    </location>
</feature>
<evidence type="ECO:0000256" key="3">
    <source>
        <dbReference type="SAM" id="Phobius"/>
    </source>
</evidence>
<accession>A0A2S7IS78</accession>
<name>A0A2S7IS78_9BACT</name>
<evidence type="ECO:0000256" key="2">
    <source>
        <dbReference type="SAM" id="MobiDB-lite"/>
    </source>
</evidence>
<keyword evidence="3" id="KW-1133">Transmembrane helix</keyword>
<organism evidence="5 6">
    <name type="scientific">Siphonobacter curvatus</name>
    <dbReference type="NCBI Taxonomy" id="2094562"/>
    <lineage>
        <taxon>Bacteria</taxon>
        <taxon>Pseudomonadati</taxon>
        <taxon>Bacteroidota</taxon>
        <taxon>Cytophagia</taxon>
        <taxon>Cytophagales</taxon>
        <taxon>Cytophagaceae</taxon>
        <taxon>Siphonobacter</taxon>
    </lineage>
</organism>
<evidence type="ECO:0000256" key="1">
    <source>
        <dbReference type="SAM" id="Coils"/>
    </source>
</evidence>
<sequence>MRRVIILVLCLFWTVSGFAQTALARKESTFQEAGGVNTKATYADFFKKLMDFFLDNKATPSVAVVLRQLEPYLSRPLTDQDKMKVNKILTELENLKEPDPKTGEKVSILKTRVALGSFVTNLRTEITESEIIDSGDTTVADGTEVMPDTVAREALDGVPILPNKSGDSPWIWWIISGISVLAAAGLGYLYLDEKKKRERIDRQMLNTSSQASQSYIKMQQLEKQVPQLIEKIKEYEKALKEYDKALKEAQQKNENERNRWLQDMQSLQAAAAKEPELVKEPEPVVVPPQPPQPPVAPAPEDPEPIPEPAAVPAPVTIGGLEVFYLSTPNKDGSFRDIRGAQFDPSQSLYQVRLTGPLDAEFEFVDDPGLVSEALRYPETFLDPVCDYGGGIEYGARRIITVAKGKLAKASVDSDRWELQYKAIIRFEN</sequence>
<feature type="transmembrane region" description="Helical" evidence="3">
    <location>
        <begin position="170"/>
        <end position="191"/>
    </location>
</feature>
<protein>
    <submittedName>
        <fullName evidence="5">Uncharacterized protein</fullName>
    </submittedName>
</protein>
<keyword evidence="1" id="KW-0175">Coiled coil</keyword>
<gene>
    <name evidence="5" type="ORF">C5O19_13335</name>
</gene>
<feature type="coiled-coil region" evidence="1">
    <location>
        <begin position="218"/>
        <end position="259"/>
    </location>
</feature>
<dbReference type="Proteomes" id="UP000239590">
    <property type="component" value="Unassembled WGS sequence"/>
</dbReference>
<keyword evidence="4" id="KW-0732">Signal</keyword>
<keyword evidence="3" id="KW-0472">Membrane</keyword>
<keyword evidence="6" id="KW-1185">Reference proteome</keyword>
<comment type="caution">
    <text evidence="5">The sequence shown here is derived from an EMBL/GenBank/DDBJ whole genome shotgun (WGS) entry which is preliminary data.</text>
</comment>
<reference evidence="6" key="1">
    <citation type="submission" date="2018-02" db="EMBL/GenBank/DDBJ databases">
        <title>Genome sequencing of Solimonas sp. HR-BB.</title>
        <authorList>
            <person name="Lee Y."/>
            <person name="Jeon C.O."/>
        </authorList>
    </citation>
    <scope>NUCLEOTIDE SEQUENCE [LARGE SCALE GENOMIC DNA]</scope>
    <source>
        <strain evidence="6">HR-U</strain>
    </source>
</reference>
<feature type="region of interest" description="Disordered" evidence="2">
    <location>
        <begin position="282"/>
        <end position="303"/>
    </location>
</feature>
<feature type="chain" id="PRO_5015772290" evidence="4">
    <location>
        <begin position="20"/>
        <end position="428"/>
    </location>
</feature>